<dbReference type="EMBL" id="CP082270">
    <property type="protein sequence ID" value="WDM63789.1"/>
    <property type="molecule type" value="Genomic_DNA"/>
</dbReference>
<evidence type="ECO:0000313" key="3">
    <source>
        <dbReference type="Proteomes" id="UP001216828"/>
    </source>
</evidence>
<evidence type="ECO:0008006" key="4">
    <source>
        <dbReference type="Google" id="ProtNLM"/>
    </source>
</evidence>
<proteinExistence type="predicted"/>
<organism evidence="2 3">
    <name type="scientific">Stenotrophomonas forensis</name>
    <dbReference type="NCBI Taxonomy" id="2871169"/>
    <lineage>
        <taxon>Bacteria</taxon>
        <taxon>Pseudomonadati</taxon>
        <taxon>Pseudomonadota</taxon>
        <taxon>Gammaproteobacteria</taxon>
        <taxon>Lysobacterales</taxon>
        <taxon>Lysobacteraceae</taxon>
        <taxon>Stenotrophomonas</taxon>
        <taxon>Stenotrophomonas maltophilia group</taxon>
    </lineage>
</organism>
<name>A0ABY7Y1G3_9GAMM</name>
<accession>A0ABY7Y1G3</accession>
<reference evidence="2 3" key="1">
    <citation type="submission" date="2021-08" db="EMBL/GenBank/DDBJ databases">
        <title>Stenotrophomonas forensis sp. nov., isolated from contaminated viral transport media.</title>
        <authorList>
            <person name="Nguyen S.V."/>
            <person name="Edwards D."/>
            <person name="Scott S."/>
            <person name="Doss J."/>
            <person name="Merid S."/>
            <person name="Zelaya E."/>
            <person name="Maza C."/>
            <person name="Mann M."/>
            <person name="Hamilton B."/>
            <person name="Blackwell R."/>
            <person name="Tran A."/>
            <person name="Hauser J."/>
        </authorList>
    </citation>
    <scope>NUCLEOTIDE SEQUENCE [LARGE SCALE GENOMIC DNA]</scope>
    <source>
        <strain evidence="2 3">DFS-20110405</strain>
    </source>
</reference>
<sequence>MKNEDIKKDLESRVLGHILSQEEMEQVGGGDGDGIPTLPPVKTTPASDNGTTHPVLE</sequence>
<keyword evidence="3" id="KW-1185">Reference proteome</keyword>
<evidence type="ECO:0000313" key="2">
    <source>
        <dbReference type="EMBL" id="WDM63789.1"/>
    </source>
</evidence>
<dbReference type="RefSeq" id="WP_154582884.1">
    <property type="nucleotide sequence ID" value="NZ_CP082270.1"/>
</dbReference>
<dbReference type="Proteomes" id="UP001216828">
    <property type="component" value="Chromosome"/>
</dbReference>
<evidence type="ECO:0000256" key="1">
    <source>
        <dbReference type="SAM" id="MobiDB-lite"/>
    </source>
</evidence>
<feature type="compositionally biased region" description="Polar residues" evidence="1">
    <location>
        <begin position="44"/>
        <end position="57"/>
    </location>
</feature>
<feature type="region of interest" description="Disordered" evidence="1">
    <location>
        <begin position="17"/>
        <end position="57"/>
    </location>
</feature>
<protein>
    <recommendedName>
        <fullName evidence="4">Bacteriocin</fullName>
    </recommendedName>
</protein>
<gene>
    <name evidence="2" type="ORF">K5L94_00375</name>
</gene>